<evidence type="ECO:0000313" key="1">
    <source>
        <dbReference type="EMBL" id="GAH03025.1"/>
    </source>
</evidence>
<name>X1D443_9ZZZZ</name>
<organism evidence="1">
    <name type="scientific">marine sediment metagenome</name>
    <dbReference type="NCBI Taxonomy" id="412755"/>
    <lineage>
        <taxon>unclassified sequences</taxon>
        <taxon>metagenomes</taxon>
        <taxon>ecological metagenomes</taxon>
    </lineage>
</organism>
<comment type="caution">
    <text evidence="1">The sequence shown here is derived from an EMBL/GenBank/DDBJ whole genome shotgun (WGS) entry which is preliminary data.</text>
</comment>
<dbReference type="AlphaFoldDB" id="X1D443"/>
<protein>
    <submittedName>
        <fullName evidence="1">Uncharacterized protein</fullName>
    </submittedName>
</protein>
<accession>X1D443</accession>
<feature type="non-terminal residue" evidence="1">
    <location>
        <position position="1"/>
    </location>
</feature>
<sequence>LTDFRNWNFTFKLLPKGQRDSQRLAEIIQFFKQQSIANFVGSIITYPSFFKVDVHFPKGESGKLFERLLIFKMAVVSNIAVQYLPEGQSFYRDGAPTSMVLDITLKELERVSRNEYDLGLR</sequence>
<reference evidence="1" key="1">
    <citation type="journal article" date="2014" name="Front. Microbiol.">
        <title>High frequency of phylogenetically diverse reductive dehalogenase-homologous genes in deep subseafloor sedimentary metagenomes.</title>
        <authorList>
            <person name="Kawai M."/>
            <person name="Futagami T."/>
            <person name="Toyoda A."/>
            <person name="Takaki Y."/>
            <person name="Nishi S."/>
            <person name="Hori S."/>
            <person name="Arai W."/>
            <person name="Tsubouchi T."/>
            <person name="Morono Y."/>
            <person name="Uchiyama I."/>
            <person name="Ito T."/>
            <person name="Fujiyama A."/>
            <person name="Inagaki F."/>
            <person name="Takami H."/>
        </authorList>
    </citation>
    <scope>NUCLEOTIDE SEQUENCE</scope>
    <source>
        <strain evidence="1">Expedition CK06-06</strain>
    </source>
</reference>
<proteinExistence type="predicted"/>
<dbReference type="EMBL" id="BART01021673">
    <property type="protein sequence ID" value="GAH03025.1"/>
    <property type="molecule type" value="Genomic_DNA"/>
</dbReference>
<gene>
    <name evidence="1" type="ORF">S01H4_39904</name>
</gene>